<dbReference type="OrthoDB" id="37537at2759"/>
<proteinExistence type="predicted"/>
<dbReference type="InterPro" id="IPR016135">
    <property type="entry name" value="UBQ-conjugating_enzyme/RWD"/>
</dbReference>
<dbReference type="GO" id="GO:0016491">
    <property type="term" value="F:oxidoreductase activity"/>
    <property type="evidence" value="ECO:0007669"/>
    <property type="project" value="UniProtKB-KW"/>
</dbReference>
<dbReference type="InterPro" id="IPR020471">
    <property type="entry name" value="AKR"/>
</dbReference>
<evidence type="ECO:0000256" key="1">
    <source>
        <dbReference type="ARBA" id="ARBA00023002"/>
    </source>
</evidence>
<dbReference type="CDD" id="cd24163">
    <property type="entry name" value="RWDD2_C"/>
    <property type="match status" value="1"/>
</dbReference>
<dbReference type="SMART" id="SM00886">
    <property type="entry name" value="Dabb"/>
    <property type="match status" value="1"/>
</dbReference>
<dbReference type="GO" id="GO:0005737">
    <property type="term" value="C:cytoplasm"/>
    <property type="evidence" value="ECO:0007669"/>
    <property type="project" value="TreeGrafter"/>
</dbReference>
<dbReference type="Pfam" id="PF06544">
    <property type="entry name" value="Prp3_C"/>
    <property type="match status" value="1"/>
</dbReference>
<sequence>MDSKFSNVVVNRQLGKNGPAVPALGLGLMGMSFWVYGSIPSDEERFKVLDRAVELGETFWDTSDLYGDNEELLGKWFRRTGKRDQIFLATKFGYVQGGKLHEINSSAAHCKKACDESLKRLGVDSIDLYYLHSPNPETPIEETMRAMVELQKQGKIKHIGVSSVSSATLRRACKVANVVAVQTEYCVFSRDIEDQTGTNLLATCRELGVALVASCPLGRGVITSTFSKGEPVGDSEDRRPKAIPKFLEENRERNVKVASQFAALAEKRGCTVSQLALAWLLKQGNDIFAIPGTRRVKYLEENWSALQISLTDEEEAEIRTFAEKNEMAGGQAPDQFVEYIAILSRRSDGSSTVLSLLNCQRNIVAVDFLSIGFYESILQSVASSRFPDGFMPPFSPSSHTVTCSPILSLVQAYALPRTLTHAIHIGYLRASTVLGWLLTRWYSDSPAYRVLKMAEKKLCLLPPDWMESQLSTIDLLEAMFPSPGEIEIPDSTAGCIEKLRKWCENPSAVPSGIPSTIYLAVCLPIAGGEKTIQVNISIPVQCDAPDIAQPPSLSYSLRQPDWMSKAELATLAAAMPPDDVFEAFEYVQDEALRFLEAQRTSKSETTKTNSGPIVRVWFYFPSLSTREKRNDLVNHAPEYSLTGFVLAGKPGVLCLEGMSADIDAYMSFIKTHSWGDIPSHQKKVSERYRETNNVQRVFSGMEEITDSLVLFKFRPEVTQEHKDTFVRELKKLKDLDCVKGQRLVVGGPSITDPIERSKGFEIALLSFHENREALEAYQASKEHHWVTSTYMFPYKEDLIRFDFEVAPEDEYMWDCLPIQGLTRGLAKE</sequence>
<dbReference type="AlphaFoldDB" id="A0A8H6UFV8"/>
<dbReference type="InterPro" id="IPR036812">
    <property type="entry name" value="NAD(P)_OxRdtase_dom_sf"/>
</dbReference>
<feature type="domain" description="Stress-response A/B barrel" evidence="2">
    <location>
        <begin position="705"/>
        <end position="803"/>
    </location>
</feature>
<dbReference type="SUPFAM" id="SSF54909">
    <property type="entry name" value="Dimeric alpha+beta barrel"/>
    <property type="match status" value="1"/>
</dbReference>
<dbReference type="InterPro" id="IPR023210">
    <property type="entry name" value="NADP_OxRdtase_dom"/>
</dbReference>
<dbReference type="InterPro" id="IPR013097">
    <property type="entry name" value="Dabb"/>
</dbReference>
<dbReference type="InterPro" id="IPR050791">
    <property type="entry name" value="Aldo-Keto_reductase"/>
</dbReference>
<dbReference type="Gene3D" id="3.30.70.100">
    <property type="match status" value="1"/>
</dbReference>
<dbReference type="Gene3D" id="3.10.110.10">
    <property type="entry name" value="Ubiquitin Conjugating Enzyme"/>
    <property type="match status" value="1"/>
</dbReference>
<dbReference type="SUPFAM" id="SSF51430">
    <property type="entry name" value="NAD(P)-linked oxidoreductase"/>
    <property type="match status" value="1"/>
</dbReference>
<keyword evidence="4" id="KW-1185">Reference proteome</keyword>
<dbReference type="PROSITE" id="PS51502">
    <property type="entry name" value="S_R_A_B_BARREL"/>
    <property type="match status" value="1"/>
</dbReference>
<dbReference type="InterPro" id="IPR059181">
    <property type="entry name" value="RWDD2A-B_C"/>
</dbReference>
<evidence type="ECO:0000313" key="3">
    <source>
        <dbReference type="EMBL" id="KAF7122234.1"/>
    </source>
</evidence>
<dbReference type="Gene3D" id="3.20.20.100">
    <property type="entry name" value="NADP-dependent oxidoreductase domain"/>
    <property type="match status" value="1"/>
</dbReference>
<dbReference type="SUPFAM" id="SSF54495">
    <property type="entry name" value="UBC-like"/>
    <property type="match status" value="1"/>
</dbReference>
<name>A0A8H6UFV8_9EURO</name>
<dbReference type="InterPro" id="IPR010541">
    <property type="entry name" value="Prp3_C"/>
</dbReference>
<organism evidence="3 4">
    <name type="scientific">Aspergillus hiratsukae</name>
    <dbReference type="NCBI Taxonomy" id="1194566"/>
    <lineage>
        <taxon>Eukaryota</taxon>
        <taxon>Fungi</taxon>
        <taxon>Dikarya</taxon>
        <taxon>Ascomycota</taxon>
        <taxon>Pezizomycotina</taxon>
        <taxon>Eurotiomycetes</taxon>
        <taxon>Eurotiomycetidae</taxon>
        <taxon>Eurotiales</taxon>
        <taxon>Aspergillaceae</taxon>
        <taxon>Aspergillus</taxon>
        <taxon>Aspergillus subgen. Fumigati</taxon>
    </lineage>
</organism>
<accession>A0A8H6UFV8</accession>
<keyword evidence="1" id="KW-0560">Oxidoreductase</keyword>
<dbReference type="EMBL" id="JACBAD010002026">
    <property type="protein sequence ID" value="KAF7122234.1"/>
    <property type="molecule type" value="Genomic_DNA"/>
</dbReference>
<dbReference type="PANTHER" id="PTHR43625">
    <property type="entry name" value="AFLATOXIN B1 ALDEHYDE REDUCTASE"/>
    <property type="match status" value="1"/>
</dbReference>
<dbReference type="Proteomes" id="UP000630445">
    <property type="component" value="Unassembled WGS sequence"/>
</dbReference>
<dbReference type="Pfam" id="PF00248">
    <property type="entry name" value="Aldo_ket_red"/>
    <property type="match status" value="1"/>
</dbReference>
<dbReference type="PANTHER" id="PTHR43625:SF40">
    <property type="entry name" value="ALDO-KETO REDUCTASE YAKC [NADP(+)]"/>
    <property type="match status" value="1"/>
</dbReference>
<dbReference type="Pfam" id="PF07876">
    <property type="entry name" value="Dabb"/>
    <property type="match status" value="1"/>
</dbReference>
<protein>
    <recommendedName>
        <fullName evidence="2">Stress-response A/B barrel domain-containing protein</fullName>
    </recommendedName>
</protein>
<dbReference type="PRINTS" id="PR00069">
    <property type="entry name" value="ALDKETRDTASE"/>
</dbReference>
<gene>
    <name evidence="3" type="ORF">CNMCM5793_000191</name>
</gene>
<comment type="caution">
    <text evidence="3">The sequence shown here is derived from an EMBL/GenBank/DDBJ whole genome shotgun (WGS) entry which is preliminary data.</text>
</comment>
<evidence type="ECO:0000313" key="4">
    <source>
        <dbReference type="Proteomes" id="UP000630445"/>
    </source>
</evidence>
<reference evidence="3" key="1">
    <citation type="submission" date="2020-06" db="EMBL/GenBank/DDBJ databases">
        <title>Draft genome sequences of strains closely related to Aspergillus parafelis and Aspergillus hiratsukae.</title>
        <authorList>
            <person name="Dos Santos R.A.C."/>
            <person name="Rivero-Menendez O."/>
            <person name="Steenwyk J.L."/>
            <person name="Mead M.E."/>
            <person name="Goldman G.H."/>
            <person name="Alastruey-Izquierdo A."/>
            <person name="Rokas A."/>
        </authorList>
    </citation>
    <scope>NUCLEOTIDE SEQUENCE</scope>
    <source>
        <strain evidence="3">CNM-CM5793</strain>
    </source>
</reference>
<evidence type="ECO:0000259" key="2">
    <source>
        <dbReference type="PROSITE" id="PS51502"/>
    </source>
</evidence>
<dbReference type="InterPro" id="IPR011008">
    <property type="entry name" value="Dimeric_a/b-barrel"/>
</dbReference>